<dbReference type="InterPro" id="IPR052970">
    <property type="entry name" value="Inner_ear_hair_cell_LOXHD"/>
</dbReference>
<feature type="domain" description="PLAT" evidence="2">
    <location>
        <begin position="46"/>
        <end position="161"/>
    </location>
</feature>
<dbReference type="Proteomes" id="UP000225706">
    <property type="component" value="Unassembled WGS sequence"/>
</dbReference>
<dbReference type="AlphaFoldDB" id="A0A2B4SQJ1"/>
<dbReference type="OrthoDB" id="5950867at2759"/>
<dbReference type="PANTHER" id="PTHR45901:SF3">
    <property type="entry name" value="LIPOXYGENASE HOMOLOGY DOMAIN-CONTAINING PROTEIN 1"/>
    <property type="match status" value="1"/>
</dbReference>
<proteinExistence type="predicted"/>
<comment type="caution">
    <text evidence="1">Lacks conserved residue(s) required for the propagation of feature annotation.</text>
</comment>
<dbReference type="SUPFAM" id="SSF49723">
    <property type="entry name" value="Lipase/lipooxygenase domain (PLAT/LH2 domain)"/>
    <property type="match status" value="1"/>
</dbReference>
<sequence>MSVVRLSIFFSFILVLVYFTRNTFGLKRGGKPSVSEISKRSGSTTALYYVDVTTADDEWGTGTDADVLIQIFGVKGNTSAVELTKSGNLFESGNTDRFILLEKAVGSLTKIGIRRNEKGLFDSWKLALVTVQPAGSLVYKFAFNEWILPNEWVYSYGGHMHRKAL</sequence>
<dbReference type="PANTHER" id="PTHR45901">
    <property type="entry name" value="PROTEIN CBG12474"/>
    <property type="match status" value="1"/>
</dbReference>
<dbReference type="InterPro" id="IPR001024">
    <property type="entry name" value="PLAT/LH2_dom"/>
</dbReference>
<evidence type="ECO:0000259" key="2">
    <source>
        <dbReference type="PROSITE" id="PS50095"/>
    </source>
</evidence>
<organism evidence="3 4">
    <name type="scientific">Stylophora pistillata</name>
    <name type="common">Smooth cauliflower coral</name>
    <dbReference type="NCBI Taxonomy" id="50429"/>
    <lineage>
        <taxon>Eukaryota</taxon>
        <taxon>Metazoa</taxon>
        <taxon>Cnidaria</taxon>
        <taxon>Anthozoa</taxon>
        <taxon>Hexacorallia</taxon>
        <taxon>Scleractinia</taxon>
        <taxon>Astrocoeniina</taxon>
        <taxon>Pocilloporidae</taxon>
        <taxon>Stylophora</taxon>
    </lineage>
</organism>
<protein>
    <submittedName>
        <fullName evidence="3">Lipoxygenase-likey domain-containing protein 1</fullName>
    </submittedName>
</protein>
<dbReference type="Pfam" id="PF01477">
    <property type="entry name" value="PLAT"/>
    <property type="match status" value="1"/>
</dbReference>
<dbReference type="PROSITE" id="PS50095">
    <property type="entry name" value="PLAT"/>
    <property type="match status" value="1"/>
</dbReference>
<name>A0A2B4SQJ1_STYPI</name>
<dbReference type="InterPro" id="IPR036392">
    <property type="entry name" value="PLAT/LH2_dom_sf"/>
</dbReference>
<evidence type="ECO:0000256" key="1">
    <source>
        <dbReference type="PROSITE-ProRule" id="PRU00152"/>
    </source>
</evidence>
<evidence type="ECO:0000313" key="4">
    <source>
        <dbReference type="Proteomes" id="UP000225706"/>
    </source>
</evidence>
<dbReference type="EMBL" id="LSMT01000037">
    <property type="protein sequence ID" value="PFX31343.1"/>
    <property type="molecule type" value="Genomic_DNA"/>
</dbReference>
<comment type="caution">
    <text evidence="3">The sequence shown here is derived from an EMBL/GenBank/DDBJ whole genome shotgun (WGS) entry which is preliminary data.</text>
</comment>
<dbReference type="Gene3D" id="2.60.60.20">
    <property type="entry name" value="PLAT/LH2 domain"/>
    <property type="match status" value="1"/>
</dbReference>
<reference evidence="4" key="1">
    <citation type="journal article" date="2017" name="bioRxiv">
        <title>Comparative analysis of the genomes of Stylophora pistillata and Acropora digitifera provides evidence for extensive differences between species of corals.</title>
        <authorList>
            <person name="Voolstra C.R."/>
            <person name="Li Y."/>
            <person name="Liew Y.J."/>
            <person name="Baumgarten S."/>
            <person name="Zoccola D."/>
            <person name="Flot J.-F."/>
            <person name="Tambutte S."/>
            <person name="Allemand D."/>
            <person name="Aranda M."/>
        </authorList>
    </citation>
    <scope>NUCLEOTIDE SEQUENCE [LARGE SCALE GENOMIC DNA]</scope>
</reference>
<dbReference type="SMART" id="SM00308">
    <property type="entry name" value="LH2"/>
    <property type="match status" value="1"/>
</dbReference>
<accession>A0A2B4SQJ1</accession>
<gene>
    <name evidence="3" type="primary">Loxhd1</name>
    <name evidence="3" type="ORF">AWC38_SpisGene3851</name>
</gene>
<keyword evidence="4" id="KW-1185">Reference proteome</keyword>
<evidence type="ECO:0000313" key="3">
    <source>
        <dbReference type="EMBL" id="PFX31343.1"/>
    </source>
</evidence>